<keyword evidence="2" id="KW-1133">Transmembrane helix</keyword>
<protein>
    <submittedName>
        <fullName evidence="3">Uncharacterized protein</fullName>
    </submittedName>
</protein>
<gene>
    <name evidence="3" type="ORF">LOC71_14200</name>
</gene>
<organism evidence="3 4">
    <name type="scientific">Rhodopirellula halodulae</name>
    <dbReference type="NCBI Taxonomy" id="2894198"/>
    <lineage>
        <taxon>Bacteria</taxon>
        <taxon>Pseudomonadati</taxon>
        <taxon>Planctomycetota</taxon>
        <taxon>Planctomycetia</taxon>
        <taxon>Pirellulales</taxon>
        <taxon>Pirellulaceae</taxon>
        <taxon>Rhodopirellula</taxon>
    </lineage>
</organism>
<reference evidence="3" key="1">
    <citation type="submission" date="2021-11" db="EMBL/GenBank/DDBJ databases">
        <title>Genome sequence.</title>
        <authorList>
            <person name="Sun Q."/>
        </authorList>
    </citation>
    <scope>NUCLEOTIDE SEQUENCE</scope>
    <source>
        <strain evidence="3">JC740</strain>
    </source>
</reference>
<dbReference type="RefSeq" id="WP_230274388.1">
    <property type="nucleotide sequence ID" value="NZ_JAJKFW010000024.1"/>
</dbReference>
<feature type="region of interest" description="Disordered" evidence="1">
    <location>
        <begin position="173"/>
        <end position="214"/>
    </location>
</feature>
<evidence type="ECO:0000313" key="4">
    <source>
        <dbReference type="Proteomes" id="UP001430306"/>
    </source>
</evidence>
<keyword evidence="4" id="KW-1185">Reference proteome</keyword>
<feature type="region of interest" description="Disordered" evidence="1">
    <location>
        <begin position="307"/>
        <end position="362"/>
    </location>
</feature>
<feature type="region of interest" description="Disordered" evidence="1">
    <location>
        <begin position="456"/>
        <end position="477"/>
    </location>
</feature>
<comment type="caution">
    <text evidence="3">The sequence shown here is derived from an EMBL/GenBank/DDBJ whole genome shotgun (WGS) entry which is preliminary data.</text>
</comment>
<evidence type="ECO:0000256" key="1">
    <source>
        <dbReference type="SAM" id="MobiDB-lite"/>
    </source>
</evidence>
<keyword evidence="2" id="KW-0472">Membrane</keyword>
<feature type="region of interest" description="Disordered" evidence="1">
    <location>
        <begin position="557"/>
        <end position="584"/>
    </location>
</feature>
<accession>A0ABS8NIQ2</accession>
<feature type="compositionally biased region" description="Polar residues" evidence="1">
    <location>
        <begin position="571"/>
        <end position="580"/>
    </location>
</feature>
<feature type="transmembrane region" description="Helical" evidence="2">
    <location>
        <begin position="276"/>
        <end position="297"/>
    </location>
</feature>
<proteinExistence type="predicted"/>
<dbReference type="EMBL" id="JAJKFW010000024">
    <property type="protein sequence ID" value="MCC9643433.1"/>
    <property type="molecule type" value="Genomic_DNA"/>
</dbReference>
<name>A0ABS8NIQ2_9BACT</name>
<feature type="region of interest" description="Disordered" evidence="1">
    <location>
        <begin position="1"/>
        <end position="59"/>
    </location>
</feature>
<sequence length="807" mass="88295">MSDSNPPSEQPIDFPVGDATPDESVPPSDREPAAGDALTRPGLPTAESDGLEGEDSGGDSIFDQIIQCHPNPQLANDLLDELQFAMLGLRTFESRLHIIRNATKRSAGALASVQVTKPSTVNECHLARVITSAYRVMDPRYRIDRHQQVQLGRILPFELEFVAHTEFSQLTEFAATPSTQTSRSKPNNELVPGPPPTVPDDSNTESDQAKSGKRLVDAAVDASVAPPPSDKTDTNWIQPAHERSLMEDLPPRNENELVLEEMRLNRGRVRRWMMEVRTLIGLSVLCLAATFYLAYWLGGRQAAPPVATAEDASQEQETNVPATPPTGDSGELKTPSGIETSGSSKASPTEASDKPPVSLSPPVDQLALENLTDDAPNAAQSDISQPDLNPMENTLDEAHAMQPNSRELNADSAEPDTDMSPPEVAGPAVVEMVENAADDNAAEDVEDKLAETMPVSSANANDSDDSPRQNPAPAIGKKPFTIVEIEEATQQLWNETDRVTRRFQRGESEGLIDQWELISELAGPGSLEHLAAMNLCLRASWLTEPLDRIQARAESLADQTAVATGNPPPNESASTSTESPAWSDPTLRKMVESWSDCRATVSSSENLNHLLMRANELLDELILDNRNQWCSTLGLLAEKLSPFTTDEASQTELEDLLSSIKTLPDEDELQRMKQSAASAGVYGRTLCLQLRRWEEGLPLMCEASDSRLASLARAEMQWRDDVGAERDQPTRDRGELGIRWSKIAPRYNGRDAAAIRLHAFELLRGVEDFAAERKAILDLLPQYMQLDLAEAEATQSLSAPLRLSRLR</sequence>
<feature type="compositionally biased region" description="Polar residues" evidence="1">
    <location>
        <begin position="337"/>
        <end position="350"/>
    </location>
</feature>
<keyword evidence="2" id="KW-0812">Transmembrane</keyword>
<dbReference type="Proteomes" id="UP001430306">
    <property type="component" value="Unassembled WGS sequence"/>
</dbReference>
<evidence type="ECO:0000256" key="2">
    <source>
        <dbReference type="SAM" id="Phobius"/>
    </source>
</evidence>
<evidence type="ECO:0000313" key="3">
    <source>
        <dbReference type="EMBL" id="MCC9643433.1"/>
    </source>
</evidence>
<feature type="compositionally biased region" description="Polar residues" evidence="1">
    <location>
        <begin position="173"/>
        <end position="187"/>
    </location>
</feature>